<protein>
    <recommendedName>
        <fullName evidence="2">Chitin-binding type-2 domain-containing protein</fullName>
    </recommendedName>
</protein>
<feature type="signal peptide" evidence="1">
    <location>
        <begin position="1"/>
        <end position="21"/>
    </location>
</feature>
<feature type="chain" id="PRO_5035210520" description="Chitin-binding type-2 domain-containing protein" evidence="1">
    <location>
        <begin position="22"/>
        <end position="146"/>
    </location>
</feature>
<proteinExistence type="predicted"/>
<sequence length="146" mass="16348">MMAMVVMVMMVVVMVVTQSSASKSPRYQEPCDITEEDPDGDCFWGEAGVDYPVFAYPPATSFSCKDVIPGLYADTEASCQVYHICEKSGAQHPFLCPNGTLFHQEYMVCDLWFNVDCGRATAFYSLNEHIYSGPRQQKLSPAARYQ</sequence>
<dbReference type="PROSITE" id="PS50940">
    <property type="entry name" value="CHIT_BIND_II"/>
    <property type="match status" value="1"/>
</dbReference>
<gene>
    <name evidence="3" type="ORF">GWK47_016791</name>
</gene>
<dbReference type="InterPro" id="IPR002557">
    <property type="entry name" value="Chitin-bd_dom"/>
</dbReference>
<organism evidence="3 4">
    <name type="scientific">Chionoecetes opilio</name>
    <name type="common">Atlantic snow crab</name>
    <name type="synonym">Cancer opilio</name>
    <dbReference type="NCBI Taxonomy" id="41210"/>
    <lineage>
        <taxon>Eukaryota</taxon>
        <taxon>Metazoa</taxon>
        <taxon>Ecdysozoa</taxon>
        <taxon>Arthropoda</taxon>
        <taxon>Crustacea</taxon>
        <taxon>Multicrustacea</taxon>
        <taxon>Malacostraca</taxon>
        <taxon>Eumalacostraca</taxon>
        <taxon>Eucarida</taxon>
        <taxon>Decapoda</taxon>
        <taxon>Pleocyemata</taxon>
        <taxon>Brachyura</taxon>
        <taxon>Eubrachyura</taxon>
        <taxon>Majoidea</taxon>
        <taxon>Majidae</taxon>
        <taxon>Chionoecetes</taxon>
    </lineage>
</organism>
<dbReference type="Gene3D" id="2.170.140.10">
    <property type="entry name" value="Chitin binding domain"/>
    <property type="match status" value="1"/>
</dbReference>
<dbReference type="SUPFAM" id="SSF57625">
    <property type="entry name" value="Invertebrate chitin-binding proteins"/>
    <property type="match status" value="1"/>
</dbReference>
<accession>A0A8J5BYW7</accession>
<dbReference type="PANTHER" id="PTHR22933:SF42">
    <property type="entry name" value="FI18455P1-RELATED"/>
    <property type="match status" value="1"/>
</dbReference>
<dbReference type="Proteomes" id="UP000770661">
    <property type="component" value="Unassembled WGS sequence"/>
</dbReference>
<dbReference type="GO" id="GO:0005576">
    <property type="term" value="C:extracellular region"/>
    <property type="evidence" value="ECO:0007669"/>
    <property type="project" value="InterPro"/>
</dbReference>
<comment type="caution">
    <text evidence="3">The sequence shown here is derived from an EMBL/GenBank/DDBJ whole genome shotgun (WGS) entry which is preliminary data.</text>
</comment>
<keyword evidence="4" id="KW-1185">Reference proteome</keyword>
<dbReference type="PANTHER" id="PTHR22933">
    <property type="entry name" value="FI18007P1-RELATED"/>
    <property type="match status" value="1"/>
</dbReference>
<dbReference type="EMBL" id="JACEEZ010021700">
    <property type="protein sequence ID" value="KAG0713178.1"/>
    <property type="molecule type" value="Genomic_DNA"/>
</dbReference>
<dbReference type="OrthoDB" id="6364363at2759"/>
<evidence type="ECO:0000313" key="3">
    <source>
        <dbReference type="EMBL" id="KAG0713178.1"/>
    </source>
</evidence>
<dbReference type="InterPro" id="IPR036508">
    <property type="entry name" value="Chitin-bd_dom_sf"/>
</dbReference>
<dbReference type="GO" id="GO:0008061">
    <property type="term" value="F:chitin binding"/>
    <property type="evidence" value="ECO:0007669"/>
    <property type="project" value="InterPro"/>
</dbReference>
<dbReference type="Pfam" id="PF01607">
    <property type="entry name" value="CBM_14"/>
    <property type="match status" value="1"/>
</dbReference>
<evidence type="ECO:0000259" key="2">
    <source>
        <dbReference type="PROSITE" id="PS50940"/>
    </source>
</evidence>
<evidence type="ECO:0000256" key="1">
    <source>
        <dbReference type="SAM" id="SignalP"/>
    </source>
</evidence>
<evidence type="ECO:0000313" key="4">
    <source>
        <dbReference type="Proteomes" id="UP000770661"/>
    </source>
</evidence>
<reference evidence="3" key="1">
    <citation type="submission" date="2020-07" db="EMBL/GenBank/DDBJ databases">
        <title>The High-quality genome of the commercially important snow crab, Chionoecetes opilio.</title>
        <authorList>
            <person name="Jeong J.-H."/>
            <person name="Ryu S."/>
        </authorList>
    </citation>
    <scope>NUCLEOTIDE SEQUENCE</scope>
    <source>
        <strain evidence="3">MADBK_172401_WGS</strain>
        <tissue evidence="3">Digestive gland</tissue>
    </source>
</reference>
<name>A0A8J5BYW7_CHIOP</name>
<dbReference type="AlphaFoldDB" id="A0A8J5BYW7"/>
<keyword evidence="1" id="KW-0732">Signal</keyword>
<dbReference type="SMART" id="SM00494">
    <property type="entry name" value="ChtBD2"/>
    <property type="match status" value="1"/>
</dbReference>
<dbReference type="InterPro" id="IPR052976">
    <property type="entry name" value="Scoloptoxin-like"/>
</dbReference>
<feature type="domain" description="Chitin-binding type-2" evidence="2">
    <location>
        <begin position="61"/>
        <end position="119"/>
    </location>
</feature>